<evidence type="ECO:0000313" key="1">
    <source>
        <dbReference type="EMBL" id="TFI58275.1"/>
    </source>
</evidence>
<proteinExistence type="predicted"/>
<keyword evidence="2" id="KW-1185">Reference proteome</keyword>
<name>A0A4Y8ZT17_9SPHN</name>
<dbReference type="RefSeq" id="WP_135086618.1">
    <property type="nucleotide sequence ID" value="NZ_SPDV01000018.1"/>
</dbReference>
<gene>
    <name evidence="1" type="ORF">E2493_10835</name>
</gene>
<comment type="caution">
    <text evidence="1">The sequence shown here is derived from an EMBL/GenBank/DDBJ whole genome shotgun (WGS) entry which is preliminary data.</text>
</comment>
<evidence type="ECO:0000313" key="2">
    <source>
        <dbReference type="Proteomes" id="UP000298213"/>
    </source>
</evidence>
<sequence length="101" mass="11087">MMSRTMVLAVAAALVVGFYAGFILRPVIAPLPMPSASRSVAVAAAPAEPRETQYFLANLDEARRVTAQCRDGSGRGDECANAERAIIEAESRERFKRFRER</sequence>
<reference evidence="1 2" key="1">
    <citation type="submission" date="2019-03" db="EMBL/GenBank/DDBJ databases">
        <title>Genome sequence of Sphingomonas sp. 17J27-24.</title>
        <authorList>
            <person name="Kim M."/>
            <person name="Maeng S."/>
            <person name="Sathiyaraj S."/>
        </authorList>
    </citation>
    <scope>NUCLEOTIDE SEQUENCE [LARGE SCALE GENOMIC DNA]</scope>
    <source>
        <strain evidence="1 2">17J27-24</strain>
    </source>
</reference>
<accession>A0A4Y8ZT17</accession>
<organism evidence="1 2">
    <name type="scientific">Sphingomonas parva</name>
    <dbReference type="NCBI Taxonomy" id="2555898"/>
    <lineage>
        <taxon>Bacteria</taxon>
        <taxon>Pseudomonadati</taxon>
        <taxon>Pseudomonadota</taxon>
        <taxon>Alphaproteobacteria</taxon>
        <taxon>Sphingomonadales</taxon>
        <taxon>Sphingomonadaceae</taxon>
        <taxon>Sphingomonas</taxon>
    </lineage>
</organism>
<protein>
    <submittedName>
        <fullName evidence="1">Uncharacterized protein</fullName>
    </submittedName>
</protein>
<dbReference type="AlphaFoldDB" id="A0A4Y8ZT17"/>
<dbReference type="EMBL" id="SPDV01000018">
    <property type="protein sequence ID" value="TFI58275.1"/>
    <property type="molecule type" value="Genomic_DNA"/>
</dbReference>
<dbReference type="Proteomes" id="UP000298213">
    <property type="component" value="Unassembled WGS sequence"/>
</dbReference>